<comment type="caution">
    <text evidence="9">Lacks conserved residue(s) required for the propagation of feature annotation.</text>
</comment>
<dbReference type="GO" id="GO:0004252">
    <property type="term" value="F:serine-type endopeptidase activity"/>
    <property type="evidence" value="ECO:0007669"/>
    <property type="project" value="InterPro"/>
</dbReference>
<dbReference type="PRINTS" id="PR00722">
    <property type="entry name" value="CHYMOTRYPSIN"/>
</dbReference>
<keyword evidence="5 8" id="KW-1015">Disulfide bond</keyword>
<dbReference type="InterPro" id="IPR036790">
    <property type="entry name" value="Frizzled_dom_sf"/>
</dbReference>
<evidence type="ECO:0000256" key="10">
    <source>
        <dbReference type="RuleBase" id="RU363034"/>
    </source>
</evidence>
<dbReference type="InterPro" id="IPR002172">
    <property type="entry name" value="LDrepeatLR_classA_rpt"/>
</dbReference>
<dbReference type="GO" id="GO:0005886">
    <property type="term" value="C:plasma membrane"/>
    <property type="evidence" value="ECO:0007669"/>
    <property type="project" value="UniProtKB-SubCell"/>
</dbReference>
<dbReference type="Gene3D" id="3.10.250.10">
    <property type="entry name" value="SRCR-like domain"/>
    <property type="match status" value="1"/>
</dbReference>
<keyword evidence="6" id="KW-0325">Glycoprotein</keyword>
<dbReference type="Gene3D" id="1.10.2000.10">
    <property type="entry name" value="Frizzled cysteine-rich domain"/>
    <property type="match status" value="2"/>
</dbReference>
<dbReference type="Pfam" id="PF01392">
    <property type="entry name" value="Fz"/>
    <property type="match status" value="2"/>
</dbReference>
<dbReference type="PANTHER" id="PTHR24252">
    <property type="entry name" value="ACROSIN-RELATED"/>
    <property type="match status" value="1"/>
</dbReference>
<dbReference type="Pfam" id="PF00057">
    <property type="entry name" value="Ldl_recept_a"/>
    <property type="match status" value="1"/>
</dbReference>
<evidence type="ECO:0000256" key="5">
    <source>
        <dbReference type="ARBA" id="ARBA00023157"/>
    </source>
</evidence>
<evidence type="ECO:0008006" key="16">
    <source>
        <dbReference type="Google" id="ProtNLM"/>
    </source>
</evidence>
<feature type="disulfide bond" evidence="7">
    <location>
        <begin position="275"/>
        <end position="299"/>
    </location>
</feature>
<keyword evidence="15" id="KW-1185">Reference proteome</keyword>
<keyword evidence="2 10" id="KW-0645">Protease</keyword>
<dbReference type="EMBL" id="JBAMIC010000002">
    <property type="protein sequence ID" value="KAK7111435.1"/>
    <property type="molecule type" value="Genomic_DNA"/>
</dbReference>
<feature type="domain" description="FZ" evidence="11">
    <location>
        <begin position="190"/>
        <end position="314"/>
    </location>
</feature>
<dbReference type="Proteomes" id="UP001374579">
    <property type="component" value="Unassembled WGS sequence"/>
</dbReference>
<accession>A0AAN9BUB7</accession>
<evidence type="ECO:0000259" key="11">
    <source>
        <dbReference type="PROSITE" id="PS50038"/>
    </source>
</evidence>
<dbReference type="InterPro" id="IPR020067">
    <property type="entry name" value="Frizzled_dom"/>
</dbReference>
<evidence type="ECO:0000256" key="3">
    <source>
        <dbReference type="ARBA" id="ARBA00022801"/>
    </source>
</evidence>
<proteinExistence type="predicted"/>
<dbReference type="PROSITE" id="PS50038">
    <property type="entry name" value="FZ"/>
    <property type="match status" value="2"/>
</dbReference>
<dbReference type="Gene3D" id="2.40.10.10">
    <property type="entry name" value="Trypsin-like serine proteases"/>
    <property type="match status" value="1"/>
</dbReference>
<evidence type="ECO:0000256" key="6">
    <source>
        <dbReference type="ARBA" id="ARBA00023180"/>
    </source>
</evidence>
<dbReference type="InterPro" id="IPR036772">
    <property type="entry name" value="SRCR-like_dom_sf"/>
</dbReference>
<evidence type="ECO:0000256" key="9">
    <source>
        <dbReference type="PROSITE-ProRule" id="PRU00196"/>
    </source>
</evidence>
<dbReference type="SUPFAM" id="SSF63501">
    <property type="entry name" value="Frizzled cysteine-rich domain"/>
    <property type="match status" value="2"/>
</dbReference>
<dbReference type="SUPFAM" id="SSF57424">
    <property type="entry name" value="LDL receptor-like module"/>
    <property type="match status" value="2"/>
</dbReference>
<reference evidence="14 15" key="1">
    <citation type="submission" date="2024-02" db="EMBL/GenBank/DDBJ databases">
        <title>Chromosome-scale genome assembly of the rough periwinkle Littorina saxatilis.</title>
        <authorList>
            <person name="De Jode A."/>
            <person name="Faria R."/>
            <person name="Formenti G."/>
            <person name="Sims Y."/>
            <person name="Smith T.P."/>
            <person name="Tracey A."/>
            <person name="Wood J.M.D."/>
            <person name="Zagrodzka Z.B."/>
            <person name="Johannesson K."/>
            <person name="Butlin R.K."/>
            <person name="Leder E.H."/>
        </authorList>
    </citation>
    <scope>NUCLEOTIDE SEQUENCE [LARGE SCALE GENOMIC DNA]</scope>
    <source>
        <strain evidence="14">Snail1</strain>
        <tissue evidence="14">Muscle</tissue>
    </source>
</reference>
<dbReference type="GO" id="GO:0006508">
    <property type="term" value="P:proteolysis"/>
    <property type="evidence" value="ECO:0007669"/>
    <property type="project" value="UniProtKB-KW"/>
</dbReference>
<evidence type="ECO:0000256" key="2">
    <source>
        <dbReference type="ARBA" id="ARBA00022670"/>
    </source>
</evidence>
<dbReference type="SMART" id="SM00020">
    <property type="entry name" value="Tryp_SPc"/>
    <property type="match status" value="1"/>
</dbReference>
<feature type="disulfide bond" evidence="8">
    <location>
        <begin position="333"/>
        <end position="351"/>
    </location>
</feature>
<protein>
    <recommendedName>
        <fullName evidence="16">Atrial natriuretic peptide-converting enzyme</fullName>
    </recommendedName>
</protein>
<dbReference type="Pfam" id="PF00089">
    <property type="entry name" value="Trypsin"/>
    <property type="match status" value="1"/>
</dbReference>
<dbReference type="Pfam" id="PF15494">
    <property type="entry name" value="SRCR_2"/>
    <property type="match status" value="1"/>
</dbReference>
<evidence type="ECO:0000256" key="1">
    <source>
        <dbReference type="ARBA" id="ARBA00004162"/>
    </source>
</evidence>
<feature type="domain" description="SRCR" evidence="13">
    <location>
        <begin position="400"/>
        <end position="442"/>
    </location>
</feature>
<gene>
    <name evidence="14" type="ORF">V1264_011069</name>
</gene>
<dbReference type="CDD" id="cd00190">
    <property type="entry name" value="Tryp_SPc"/>
    <property type="match status" value="1"/>
</dbReference>
<dbReference type="PROSITE" id="PS00134">
    <property type="entry name" value="TRYPSIN_HIS"/>
    <property type="match status" value="1"/>
</dbReference>
<organism evidence="14 15">
    <name type="scientific">Littorina saxatilis</name>
    <dbReference type="NCBI Taxonomy" id="31220"/>
    <lineage>
        <taxon>Eukaryota</taxon>
        <taxon>Metazoa</taxon>
        <taxon>Spiralia</taxon>
        <taxon>Lophotrochozoa</taxon>
        <taxon>Mollusca</taxon>
        <taxon>Gastropoda</taxon>
        <taxon>Caenogastropoda</taxon>
        <taxon>Littorinimorpha</taxon>
        <taxon>Littorinoidea</taxon>
        <taxon>Littorinidae</taxon>
        <taxon>Littorina</taxon>
    </lineage>
</organism>
<dbReference type="SUPFAM" id="SSF50494">
    <property type="entry name" value="Trypsin-like serine proteases"/>
    <property type="match status" value="1"/>
</dbReference>
<feature type="disulfide bond" evidence="8">
    <location>
        <begin position="345"/>
        <end position="360"/>
    </location>
</feature>
<name>A0AAN9BUB7_9CAEN</name>
<dbReference type="PROSITE" id="PS50287">
    <property type="entry name" value="SRCR_2"/>
    <property type="match status" value="1"/>
</dbReference>
<dbReference type="AlphaFoldDB" id="A0AAN9BUB7"/>
<evidence type="ECO:0000313" key="15">
    <source>
        <dbReference type="Proteomes" id="UP001374579"/>
    </source>
</evidence>
<feature type="disulfide bond" evidence="8">
    <location>
        <begin position="326"/>
        <end position="338"/>
    </location>
</feature>
<dbReference type="SMART" id="SM00192">
    <property type="entry name" value="LDLa"/>
    <property type="match status" value="2"/>
</dbReference>
<keyword evidence="4 10" id="KW-0720">Serine protease</keyword>
<dbReference type="InterPro" id="IPR043504">
    <property type="entry name" value="Peptidase_S1_PA_chymotrypsin"/>
</dbReference>
<dbReference type="Gene3D" id="4.10.400.10">
    <property type="entry name" value="Low-density Lipoprotein Receptor"/>
    <property type="match status" value="2"/>
</dbReference>
<evidence type="ECO:0000313" key="14">
    <source>
        <dbReference type="EMBL" id="KAK7111435.1"/>
    </source>
</evidence>
<feature type="domain" description="FZ" evidence="11">
    <location>
        <begin position="76"/>
        <end position="188"/>
    </location>
</feature>
<comment type="subcellular location">
    <subcellularLocation>
        <location evidence="1">Cell membrane</location>
        <topology evidence="1">Single-pass membrane protein</topology>
    </subcellularLocation>
</comment>
<dbReference type="InterPro" id="IPR018114">
    <property type="entry name" value="TRYPSIN_HIS"/>
</dbReference>
<dbReference type="PROSITE" id="PS50068">
    <property type="entry name" value="LDLRA_2"/>
    <property type="match status" value="2"/>
</dbReference>
<dbReference type="InterPro" id="IPR009003">
    <property type="entry name" value="Peptidase_S1_PA"/>
</dbReference>
<dbReference type="InterPro" id="IPR033116">
    <property type="entry name" value="TRYPSIN_SER"/>
</dbReference>
<dbReference type="CDD" id="cd00112">
    <property type="entry name" value="LDLa"/>
    <property type="match status" value="2"/>
</dbReference>
<dbReference type="PROSITE" id="PS50240">
    <property type="entry name" value="TRYPSIN_DOM"/>
    <property type="match status" value="1"/>
</dbReference>
<dbReference type="FunFam" id="2.40.10.10:FF:000003">
    <property type="entry name" value="Transmembrane serine protease 3"/>
    <property type="match status" value="1"/>
</dbReference>
<evidence type="ECO:0000259" key="13">
    <source>
        <dbReference type="PROSITE" id="PS50287"/>
    </source>
</evidence>
<evidence type="ECO:0000259" key="12">
    <source>
        <dbReference type="PROSITE" id="PS50240"/>
    </source>
</evidence>
<evidence type="ECO:0000256" key="4">
    <source>
        <dbReference type="ARBA" id="ARBA00022825"/>
    </source>
</evidence>
<dbReference type="InterPro" id="IPR001190">
    <property type="entry name" value="SRCR"/>
</dbReference>
<evidence type="ECO:0000256" key="7">
    <source>
        <dbReference type="PROSITE-ProRule" id="PRU00090"/>
    </source>
</evidence>
<dbReference type="PROSITE" id="PS00135">
    <property type="entry name" value="TRYPSIN_SER"/>
    <property type="match status" value="1"/>
</dbReference>
<dbReference type="InterPro" id="IPR036055">
    <property type="entry name" value="LDL_receptor-like_sf"/>
</dbReference>
<feature type="disulfide bond" evidence="8">
    <location>
        <begin position="384"/>
        <end position="399"/>
    </location>
</feature>
<evidence type="ECO:0000256" key="8">
    <source>
        <dbReference type="PROSITE-ProRule" id="PRU00124"/>
    </source>
</evidence>
<dbReference type="SMART" id="SM00063">
    <property type="entry name" value="FRI"/>
    <property type="match status" value="2"/>
</dbReference>
<comment type="caution">
    <text evidence="14">The sequence shown here is derived from an EMBL/GenBank/DDBJ whole genome shotgun (WGS) entry which is preliminary data.</text>
</comment>
<dbReference type="InterPro" id="IPR001254">
    <property type="entry name" value="Trypsin_dom"/>
</dbReference>
<dbReference type="PANTHER" id="PTHR24252:SF7">
    <property type="entry name" value="HYALIN"/>
    <property type="match status" value="1"/>
</dbReference>
<keyword evidence="3 10" id="KW-0378">Hydrolase</keyword>
<feature type="domain" description="Peptidase S1" evidence="12">
    <location>
        <begin position="516"/>
        <end position="760"/>
    </location>
</feature>
<dbReference type="CDD" id="cd07066">
    <property type="entry name" value="CRD_FZ"/>
    <property type="match status" value="2"/>
</dbReference>
<dbReference type="SUPFAM" id="SSF56487">
    <property type="entry name" value="SRCR-like"/>
    <property type="match status" value="1"/>
</dbReference>
<dbReference type="InterPro" id="IPR001314">
    <property type="entry name" value="Peptidase_S1A"/>
</dbReference>
<sequence length="765" mass="84191">MYNTTNILHVGSGSVVLHFVIGLRGRHVLLPADVKQMTSLIEDGLKDSLFVIRDNSVSLEPEVRVPMTTVMPPEHCEVIRMPECVNVTMYQHTAFPNVLGHPTQEVASHAFAMMEQTMSHFCHGHMRTFICGAFAPECGPGSKPIPPCRSFCQEVKGRCNESMAPGATFPVDCGSLPESKDPSICMQNPYTPGKCVPIRTELCRQEGFNSTAFPNLLGNVGEGEVLHLLNLIRGLADATACYKHSMLFGCSAFLPPCSGNSTLGHHNIPPCKSLCLAYRARCEMFLDIFYNPWPEALNCGRLPDSPDRHVCIGYREAREPPDIGECKPGQMRCDSTRCVESSWVCDGYQDCKDNTDEDHCASCLPHETLCSPVSTLCINTSTVCDGDDHCYEGVDESECVRVGDHNDTRALEVHNPVREEWEEVCSKGWNQTFALLACKQMGYSAVLMHSLEMPTSGRSKAVLGSRRSGGHPDRLQSFLTKGHASCPTGDDYVIKLSCWEPVCGNRPANYESPLRVVGGDEVKPGTWPWLVSMHGGIDRTFFCGASVISADWILTAGHCVGGATHKTDDWTFIAGHTRRPAYSTHRQIRKAKKLFLHPEFNPTTVNNDIAIIQLDKPLVLDDYLRPVCLPKPGQEIDIGTRCYVAGWGKTDSMAPTYQSAVREVSLDVVTWDSCMAAVQRSEMPVPYKLTHNMFCAGGAAGHDACQGDSGGPFMCRMPNTTDQWYQAGIVSWGISCAIPNAPGIYTKLPLYIDWITETMKNNSST</sequence>